<accession>A0ABU9W7B0</accession>
<dbReference type="PANTHER" id="PTHR12121">
    <property type="entry name" value="CARBON CATABOLITE REPRESSOR PROTEIN 4"/>
    <property type="match status" value="1"/>
</dbReference>
<dbReference type="EMBL" id="JBCLVG010000003">
    <property type="protein sequence ID" value="MEN1947897.1"/>
    <property type="molecule type" value="Genomic_DNA"/>
</dbReference>
<dbReference type="InterPro" id="IPR036691">
    <property type="entry name" value="Endo/exonu/phosph_ase_sf"/>
</dbReference>
<dbReference type="Gene3D" id="3.60.10.10">
    <property type="entry name" value="Endonuclease/exonuclease/phosphatase"/>
    <property type="match status" value="1"/>
</dbReference>
<evidence type="ECO:0000259" key="1">
    <source>
        <dbReference type="Pfam" id="PF03372"/>
    </source>
</evidence>
<evidence type="ECO:0000313" key="3">
    <source>
        <dbReference type="Proteomes" id="UP001425155"/>
    </source>
</evidence>
<keyword evidence="3" id="KW-1185">Reference proteome</keyword>
<organism evidence="2 3">
    <name type="scientific">Leifsonia stereocauli</name>
    <dbReference type="NCBI Taxonomy" id="3134136"/>
    <lineage>
        <taxon>Bacteria</taxon>
        <taxon>Bacillati</taxon>
        <taxon>Actinomycetota</taxon>
        <taxon>Actinomycetes</taxon>
        <taxon>Micrococcales</taxon>
        <taxon>Microbacteriaceae</taxon>
        <taxon>Leifsonia</taxon>
    </lineage>
</organism>
<dbReference type="CDD" id="cd09083">
    <property type="entry name" value="EEP-1"/>
    <property type="match status" value="1"/>
</dbReference>
<comment type="caution">
    <text evidence="2">The sequence shown here is derived from an EMBL/GenBank/DDBJ whole genome shotgun (WGS) entry which is preliminary data.</text>
</comment>
<dbReference type="PANTHER" id="PTHR12121:SF36">
    <property type="entry name" value="ENDONUCLEASE_EXONUCLEASE_PHOSPHATASE DOMAIN-CONTAINING PROTEIN"/>
    <property type="match status" value="1"/>
</dbReference>
<name>A0ABU9W7B0_9MICO</name>
<sequence>MTDAASTAPMIGPVSAPDLHVMTYNIRRRIAHVMRTHPDRWATRKPLLRRILESEQPTILGVQEALADQAAFVAESLGPDFGGVGRGRNANGRGERSIIFFDRRRLRLTATNQLALSDTPDKPGSRSWGNSVPRVVVSAEFDDLATGGRVIAFTTHFDHKSPRARWRSAQMIVKLVAEAQAANPDAVVVVTGDVNADVNSAVYRHLTEDGVLRDSWHAAEHRLTPQWGTFSNYLPLKAGGKRIDLILVGTNVEVERTGINVVRFDGAAASDHDPVQAVVRAIHAR</sequence>
<proteinExistence type="predicted"/>
<dbReference type="SUPFAM" id="SSF56219">
    <property type="entry name" value="DNase I-like"/>
    <property type="match status" value="1"/>
</dbReference>
<keyword evidence="2" id="KW-0255">Endonuclease</keyword>
<protein>
    <submittedName>
        <fullName evidence="2">Endonuclease/exonuclease/phosphatase family protein</fullName>
    </submittedName>
</protein>
<dbReference type="InterPro" id="IPR005135">
    <property type="entry name" value="Endo/exonuclease/phosphatase"/>
</dbReference>
<gene>
    <name evidence="2" type="ORF">WJX64_15165</name>
</gene>
<evidence type="ECO:0000313" key="2">
    <source>
        <dbReference type="EMBL" id="MEN1947897.1"/>
    </source>
</evidence>
<dbReference type="Pfam" id="PF03372">
    <property type="entry name" value="Exo_endo_phos"/>
    <property type="match status" value="1"/>
</dbReference>
<dbReference type="RefSeq" id="WP_342115600.1">
    <property type="nucleotide sequence ID" value="NZ_JBCAUN010000003.1"/>
</dbReference>
<dbReference type="Proteomes" id="UP001425155">
    <property type="component" value="Unassembled WGS sequence"/>
</dbReference>
<reference evidence="2 3" key="1">
    <citation type="submission" date="2024-03" db="EMBL/GenBank/DDBJ databases">
        <title>YIM 134122 draft genome.</title>
        <authorList>
            <person name="Zuo S."/>
            <person name="Xiong L."/>
        </authorList>
    </citation>
    <scope>NUCLEOTIDE SEQUENCE [LARGE SCALE GENOMIC DNA]</scope>
    <source>
        <strain evidence="2 3">YIM 134122</strain>
    </source>
</reference>
<dbReference type="GO" id="GO:0004519">
    <property type="term" value="F:endonuclease activity"/>
    <property type="evidence" value="ECO:0007669"/>
    <property type="project" value="UniProtKB-KW"/>
</dbReference>
<dbReference type="InterPro" id="IPR050410">
    <property type="entry name" value="CCR4/nocturin_mRNA_transcr"/>
</dbReference>
<keyword evidence="2" id="KW-0378">Hydrolase</keyword>
<keyword evidence="2" id="KW-0540">Nuclease</keyword>
<feature type="domain" description="Endonuclease/exonuclease/phosphatase" evidence="1">
    <location>
        <begin position="22"/>
        <end position="272"/>
    </location>
</feature>